<protein>
    <submittedName>
        <fullName evidence="2">Uncharacterized protein</fullName>
    </submittedName>
</protein>
<feature type="compositionally biased region" description="Basic residues" evidence="1">
    <location>
        <begin position="17"/>
        <end position="29"/>
    </location>
</feature>
<comment type="caution">
    <text evidence="2">The sequence shown here is derived from an EMBL/GenBank/DDBJ whole genome shotgun (WGS) entry which is preliminary data.</text>
</comment>
<dbReference type="Proteomes" id="UP000681722">
    <property type="component" value="Unassembled WGS sequence"/>
</dbReference>
<dbReference type="OrthoDB" id="10043296at2759"/>
<proteinExistence type="predicted"/>
<dbReference type="EMBL" id="CAJOBC010129142">
    <property type="protein sequence ID" value="CAF4606443.1"/>
    <property type="molecule type" value="Genomic_DNA"/>
</dbReference>
<feature type="non-terminal residue" evidence="2">
    <location>
        <position position="174"/>
    </location>
</feature>
<evidence type="ECO:0000313" key="2">
    <source>
        <dbReference type="EMBL" id="CAF4606443.1"/>
    </source>
</evidence>
<reference evidence="2" key="1">
    <citation type="submission" date="2021-02" db="EMBL/GenBank/DDBJ databases">
        <authorList>
            <person name="Nowell W R."/>
        </authorList>
    </citation>
    <scope>NUCLEOTIDE SEQUENCE</scope>
</reference>
<gene>
    <name evidence="2" type="ORF">SRO942_LOCUS49053</name>
</gene>
<feature type="non-terminal residue" evidence="2">
    <location>
        <position position="1"/>
    </location>
</feature>
<dbReference type="AlphaFoldDB" id="A0A8S2Z723"/>
<sequence length="174" mass="20050">LMSSFYIPPAGTTSKQAKNRQKREKKRLRNQTFQNQYPPFDGAKTAIIHHIDKETSISLIDSLIRKANRTSRYTIDTEGQRGTNEPALLQIEFVDKSTSPTVIIVEFLHLPLPSSTLFNKIQTLLSTIFDDGNDFLAWGNGRQELSEFINYGLFPLPPKDNFDDVQQHFRTWYN</sequence>
<evidence type="ECO:0000256" key="1">
    <source>
        <dbReference type="SAM" id="MobiDB-lite"/>
    </source>
</evidence>
<organism evidence="2 3">
    <name type="scientific">Didymodactylos carnosus</name>
    <dbReference type="NCBI Taxonomy" id="1234261"/>
    <lineage>
        <taxon>Eukaryota</taxon>
        <taxon>Metazoa</taxon>
        <taxon>Spiralia</taxon>
        <taxon>Gnathifera</taxon>
        <taxon>Rotifera</taxon>
        <taxon>Eurotatoria</taxon>
        <taxon>Bdelloidea</taxon>
        <taxon>Philodinida</taxon>
        <taxon>Philodinidae</taxon>
        <taxon>Didymodactylos</taxon>
    </lineage>
</organism>
<accession>A0A8S2Z723</accession>
<name>A0A8S2Z723_9BILA</name>
<evidence type="ECO:0000313" key="3">
    <source>
        <dbReference type="Proteomes" id="UP000681722"/>
    </source>
</evidence>
<feature type="region of interest" description="Disordered" evidence="1">
    <location>
        <begin position="1"/>
        <end position="35"/>
    </location>
</feature>